<reference evidence="1 2" key="1">
    <citation type="submission" date="2019-04" db="EMBL/GenBank/DDBJ databases">
        <title>An improved genome assembly and genetic linkage map for asparagus bean, Vigna unguiculata ssp. sesquipedialis.</title>
        <authorList>
            <person name="Xia Q."/>
            <person name="Zhang R."/>
            <person name="Dong Y."/>
        </authorList>
    </citation>
    <scope>NUCLEOTIDE SEQUENCE [LARGE SCALE GENOMIC DNA]</scope>
    <source>
        <tissue evidence="1">Leaf</tissue>
    </source>
</reference>
<proteinExistence type="predicted"/>
<keyword evidence="2" id="KW-1185">Reference proteome</keyword>
<accession>A0A4D6NA15</accession>
<gene>
    <name evidence="1" type="ORF">DEO72_LG10g1344</name>
</gene>
<dbReference type="Proteomes" id="UP000501690">
    <property type="component" value="Linkage Group LG10"/>
</dbReference>
<dbReference type="AlphaFoldDB" id="A0A4D6NA15"/>
<evidence type="ECO:0000313" key="2">
    <source>
        <dbReference type="Proteomes" id="UP000501690"/>
    </source>
</evidence>
<name>A0A4D6NA15_VIGUN</name>
<sequence>MYEIHKHSLALLMAQLSVEEEGEEQGVEGVGEEDENVEVEADEELVMVGGVKEVVDMDGAGEGEEEILVEADYEGDDDYEVSSLTDSGGEVMSEDELYDVRIEGEELEDELYDVRIEGHKLSGASGSSRTNPKLCQQKHISNKVNQLQPKFFLPTDSSTSAKSDFFKQSNSTNNKIHLQRKFVI</sequence>
<protein>
    <submittedName>
        <fullName evidence="1">Uncharacterized protein</fullName>
    </submittedName>
</protein>
<organism evidence="1 2">
    <name type="scientific">Vigna unguiculata</name>
    <name type="common">Cowpea</name>
    <dbReference type="NCBI Taxonomy" id="3917"/>
    <lineage>
        <taxon>Eukaryota</taxon>
        <taxon>Viridiplantae</taxon>
        <taxon>Streptophyta</taxon>
        <taxon>Embryophyta</taxon>
        <taxon>Tracheophyta</taxon>
        <taxon>Spermatophyta</taxon>
        <taxon>Magnoliopsida</taxon>
        <taxon>eudicotyledons</taxon>
        <taxon>Gunneridae</taxon>
        <taxon>Pentapetalae</taxon>
        <taxon>rosids</taxon>
        <taxon>fabids</taxon>
        <taxon>Fabales</taxon>
        <taxon>Fabaceae</taxon>
        <taxon>Papilionoideae</taxon>
        <taxon>50 kb inversion clade</taxon>
        <taxon>NPAAA clade</taxon>
        <taxon>indigoferoid/millettioid clade</taxon>
        <taxon>Phaseoleae</taxon>
        <taxon>Vigna</taxon>
    </lineage>
</organism>
<dbReference type="EMBL" id="CP039354">
    <property type="protein sequence ID" value="QCE10118.1"/>
    <property type="molecule type" value="Genomic_DNA"/>
</dbReference>
<evidence type="ECO:0000313" key="1">
    <source>
        <dbReference type="EMBL" id="QCE10118.1"/>
    </source>
</evidence>